<feature type="transmembrane region" description="Helical" evidence="1">
    <location>
        <begin position="20"/>
        <end position="39"/>
    </location>
</feature>
<accession>A0A5B7K6N4</accession>
<dbReference type="AlphaFoldDB" id="A0A5B7K6N4"/>
<dbReference type="EMBL" id="VSRR010124729">
    <property type="protein sequence ID" value="MPD00859.1"/>
    <property type="molecule type" value="Genomic_DNA"/>
</dbReference>
<gene>
    <name evidence="2" type="ORF">E2C01_096363</name>
</gene>
<reference evidence="2 3" key="1">
    <citation type="submission" date="2019-05" db="EMBL/GenBank/DDBJ databases">
        <title>Another draft genome of Portunus trituberculatus and its Hox gene families provides insights of decapod evolution.</title>
        <authorList>
            <person name="Jeong J.-H."/>
            <person name="Song I."/>
            <person name="Kim S."/>
            <person name="Choi T."/>
            <person name="Kim D."/>
            <person name="Ryu S."/>
            <person name="Kim W."/>
        </authorList>
    </citation>
    <scope>NUCLEOTIDE SEQUENCE [LARGE SCALE GENOMIC DNA]</scope>
    <source>
        <tissue evidence="2">Muscle</tissue>
    </source>
</reference>
<evidence type="ECO:0000313" key="3">
    <source>
        <dbReference type="Proteomes" id="UP000324222"/>
    </source>
</evidence>
<comment type="caution">
    <text evidence="2">The sequence shown here is derived from an EMBL/GenBank/DDBJ whole genome shotgun (WGS) entry which is preliminary data.</text>
</comment>
<evidence type="ECO:0000256" key="1">
    <source>
        <dbReference type="SAM" id="Phobius"/>
    </source>
</evidence>
<evidence type="ECO:0000313" key="2">
    <source>
        <dbReference type="EMBL" id="MPD00859.1"/>
    </source>
</evidence>
<keyword evidence="1" id="KW-0812">Transmembrane</keyword>
<keyword evidence="1" id="KW-1133">Transmembrane helix</keyword>
<protein>
    <submittedName>
        <fullName evidence="2">Uncharacterized protein</fullName>
    </submittedName>
</protein>
<dbReference type="Proteomes" id="UP000324222">
    <property type="component" value="Unassembled WGS sequence"/>
</dbReference>
<sequence>MYLYGDSVVSAAGYSAQHPLRYLLVIFVLLAVQQGAAAGKVRLLLLPRRNTSITANIMLDRAPCAGPSKSVHVKAMQPKKVPFHRCAAQCGTVLHTVQNKCMCR</sequence>
<proteinExistence type="predicted"/>
<keyword evidence="1" id="KW-0472">Membrane</keyword>
<organism evidence="2 3">
    <name type="scientific">Portunus trituberculatus</name>
    <name type="common">Swimming crab</name>
    <name type="synonym">Neptunus trituberculatus</name>
    <dbReference type="NCBI Taxonomy" id="210409"/>
    <lineage>
        <taxon>Eukaryota</taxon>
        <taxon>Metazoa</taxon>
        <taxon>Ecdysozoa</taxon>
        <taxon>Arthropoda</taxon>
        <taxon>Crustacea</taxon>
        <taxon>Multicrustacea</taxon>
        <taxon>Malacostraca</taxon>
        <taxon>Eumalacostraca</taxon>
        <taxon>Eucarida</taxon>
        <taxon>Decapoda</taxon>
        <taxon>Pleocyemata</taxon>
        <taxon>Brachyura</taxon>
        <taxon>Eubrachyura</taxon>
        <taxon>Portunoidea</taxon>
        <taxon>Portunidae</taxon>
        <taxon>Portuninae</taxon>
        <taxon>Portunus</taxon>
    </lineage>
</organism>
<keyword evidence="3" id="KW-1185">Reference proteome</keyword>
<name>A0A5B7K6N4_PORTR</name>